<dbReference type="EMBL" id="CM009302">
    <property type="protein sequence ID" value="PNT06763.1"/>
    <property type="molecule type" value="Genomic_DNA"/>
</dbReference>
<protein>
    <submittedName>
        <fullName evidence="2">Uncharacterized protein</fullName>
    </submittedName>
</protein>
<keyword evidence="3" id="KW-1185">Reference proteome</keyword>
<dbReference type="EMBL" id="CM009302">
    <property type="protein sequence ID" value="PNT06764.1"/>
    <property type="molecule type" value="Genomic_DNA"/>
</dbReference>
<reference evidence="2" key="2">
    <citation type="submission" date="2017-07" db="EMBL/GenBank/DDBJ databases">
        <title>WGS assembly of Populus trichocarpa.</title>
        <authorList>
            <person name="Tuskan G."/>
            <person name="Difazio S."/>
            <person name="Jansson S."/>
            <person name="Bohlmann J."/>
            <person name="Grigoriev I."/>
            <person name="Hellsten U."/>
            <person name="Putnam N."/>
            <person name="Ralph S."/>
            <person name="Rombauts S."/>
            <person name="Salamov A."/>
            <person name="Schein J."/>
            <person name="Sterck L."/>
            <person name="Aerts A."/>
            <person name="Bhalerao R."/>
            <person name="Bhalerao R."/>
            <person name="Blaudez D."/>
            <person name="Boerjan W."/>
            <person name="Brun A."/>
            <person name="Brunner A."/>
            <person name="Busov V."/>
            <person name="Campbell M."/>
            <person name="Carlson J."/>
            <person name="Chalot M."/>
            <person name="Chapman J."/>
            <person name="Chen G."/>
            <person name="Cooper D."/>
            <person name="Coutinho P."/>
            <person name="Couturier J."/>
            <person name="Covert S."/>
            <person name="Cronk Q."/>
            <person name="Cunningham R."/>
            <person name="Davis J."/>
            <person name="Degroeve S."/>
            <person name="Dejardin A."/>
            <person name="Depamphilis C."/>
            <person name="Detter J."/>
            <person name="Dirks B."/>
            <person name="Dubchak I."/>
            <person name="Duplessis S."/>
            <person name="Ehlting J."/>
            <person name="Ellis B."/>
            <person name="Gendler K."/>
            <person name="Goodstein D."/>
            <person name="Gribskov M."/>
            <person name="Grimwood J."/>
            <person name="Groover A."/>
            <person name="Gunter L."/>
            <person name="Hamberger B."/>
            <person name="Heinze B."/>
            <person name="Helariutta Y."/>
            <person name="Henrissat B."/>
            <person name="Holligan D."/>
            <person name="Holt R."/>
            <person name="Huang W."/>
            <person name="Islam-Faridi N."/>
            <person name="Jones S."/>
            <person name="Jones-Rhoades M."/>
            <person name="Jorgensen R."/>
            <person name="Joshi C."/>
            <person name="Kangasjarvi J."/>
            <person name="Karlsson J."/>
            <person name="Kelleher C."/>
            <person name="Kirkpatrick R."/>
            <person name="Kirst M."/>
            <person name="Kohler A."/>
            <person name="Kalluri U."/>
            <person name="Larimer F."/>
            <person name="Leebens-Mack J."/>
            <person name="Leple J."/>
            <person name="Locascio P."/>
            <person name="Lou Y."/>
            <person name="Lucas S."/>
            <person name="Martin F."/>
            <person name="Montanini B."/>
            <person name="Napoli C."/>
            <person name="Nelson D."/>
            <person name="Nelson C."/>
            <person name="Nieminen K."/>
            <person name="Nilsson O."/>
            <person name="Pereda V."/>
            <person name="Peter G."/>
            <person name="Philippe R."/>
            <person name="Pilate G."/>
            <person name="Poliakov A."/>
            <person name="Razumovskaya J."/>
            <person name="Richardson P."/>
            <person name="Rinaldi C."/>
            <person name="Ritland K."/>
            <person name="Rouze P."/>
            <person name="Ryaboy D."/>
            <person name="Schmutz J."/>
            <person name="Schrader J."/>
            <person name="Segerman B."/>
            <person name="Shin H."/>
            <person name="Siddiqui A."/>
            <person name="Sterky F."/>
            <person name="Terry A."/>
            <person name="Tsai C."/>
            <person name="Uberbacher E."/>
            <person name="Unneberg P."/>
            <person name="Vahala J."/>
            <person name="Wall K."/>
            <person name="Wessler S."/>
            <person name="Yang G."/>
            <person name="Yin T."/>
            <person name="Douglas C."/>
            <person name="Marra M."/>
            <person name="Sandberg G."/>
            <person name="Van De Peer Y."/>
            <person name="Rokhsar D."/>
        </authorList>
    </citation>
    <scope>NUCLEOTIDE SEQUENCE</scope>
    <source>
        <strain evidence="2">Nisqually-1</strain>
    </source>
</reference>
<dbReference type="AlphaFoldDB" id="A0A2K1Y156"/>
<evidence type="ECO:0000313" key="3">
    <source>
        <dbReference type="Proteomes" id="UP000006729"/>
    </source>
</evidence>
<feature type="transmembrane region" description="Helical" evidence="1">
    <location>
        <begin position="15"/>
        <end position="33"/>
    </location>
</feature>
<reference evidence="2 3" key="1">
    <citation type="journal article" date="2006" name="Science">
        <title>The genome of black cottonwood, Populus trichocarpa (Torr. &amp; Gray).</title>
        <authorList>
            <person name="Tuskan G.A."/>
            <person name="Difazio S."/>
            <person name="Jansson S."/>
            <person name="Bohlmann J."/>
            <person name="Grigoriev I."/>
            <person name="Hellsten U."/>
            <person name="Putnam N."/>
            <person name="Ralph S."/>
            <person name="Rombauts S."/>
            <person name="Salamov A."/>
            <person name="Schein J."/>
            <person name="Sterck L."/>
            <person name="Aerts A."/>
            <person name="Bhalerao R.R."/>
            <person name="Bhalerao R.P."/>
            <person name="Blaudez D."/>
            <person name="Boerjan W."/>
            <person name="Brun A."/>
            <person name="Brunner A."/>
            <person name="Busov V."/>
            <person name="Campbell M."/>
            <person name="Carlson J."/>
            <person name="Chalot M."/>
            <person name="Chapman J."/>
            <person name="Chen G.L."/>
            <person name="Cooper D."/>
            <person name="Coutinho P.M."/>
            <person name="Couturier J."/>
            <person name="Covert S."/>
            <person name="Cronk Q."/>
            <person name="Cunningham R."/>
            <person name="Davis J."/>
            <person name="Degroeve S."/>
            <person name="Dejardin A."/>
            <person name="Depamphilis C."/>
            <person name="Detter J."/>
            <person name="Dirks B."/>
            <person name="Dubchak I."/>
            <person name="Duplessis S."/>
            <person name="Ehlting J."/>
            <person name="Ellis B."/>
            <person name="Gendler K."/>
            <person name="Goodstein D."/>
            <person name="Gribskov M."/>
            <person name="Grimwood J."/>
            <person name="Groover A."/>
            <person name="Gunter L."/>
            <person name="Hamberger B."/>
            <person name="Heinze B."/>
            <person name="Helariutta Y."/>
            <person name="Henrissat B."/>
            <person name="Holligan D."/>
            <person name="Holt R."/>
            <person name="Huang W."/>
            <person name="Islam-Faridi N."/>
            <person name="Jones S."/>
            <person name="Jones-Rhoades M."/>
            <person name="Jorgensen R."/>
            <person name="Joshi C."/>
            <person name="Kangasjarvi J."/>
            <person name="Karlsson J."/>
            <person name="Kelleher C."/>
            <person name="Kirkpatrick R."/>
            <person name="Kirst M."/>
            <person name="Kohler A."/>
            <person name="Kalluri U."/>
            <person name="Larimer F."/>
            <person name="Leebens-Mack J."/>
            <person name="Leple J.C."/>
            <person name="Locascio P."/>
            <person name="Lou Y."/>
            <person name="Lucas S."/>
            <person name="Martin F."/>
            <person name="Montanini B."/>
            <person name="Napoli C."/>
            <person name="Nelson D.R."/>
            <person name="Nelson C."/>
            <person name="Nieminen K."/>
            <person name="Nilsson O."/>
            <person name="Pereda V."/>
            <person name="Peter G."/>
            <person name="Philippe R."/>
            <person name="Pilate G."/>
            <person name="Poliakov A."/>
            <person name="Razumovskaya J."/>
            <person name="Richardson P."/>
            <person name="Rinaldi C."/>
            <person name="Ritland K."/>
            <person name="Rouze P."/>
            <person name="Ryaboy D."/>
            <person name="Schmutz J."/>
            <person name="Schrader J."/>
            <person name="Segerman B."/>
            <person name="Shin H."/>
            <person name="Siddiqui A."/>
            <person name="Sterky F."/>
            <person name="Terry A."/>
            <person name="Tsai C.J."/>
            <person name="Uberbacher E."/>
            <person name="Unneberg P."/>
            <person name="Vahala J."/>
            <person name="Wall K."/>
            <person name="Wessler S."/>
            <person name="Yang G."/>
            <person name="Yin T."/>
            <person name="Douglas C."/>
            <person name="Marra M."/>
            <person name="Sandberg G."/>
            <person name="Van de Peer Y."/>
            <person name="Rokhsar D."/>
        </authorList>
    </citation>
    <scope>NUCLEOTIDE SEQUENCE [LARGE SCALE GENOMIC DNA]</scope>
    <source>
        <strain evidence="3">cv. Nisqually</strain>
        <strain evidence="2">Nisqually-1</strain>
    </source>
</reference>
<keyword evidence="1" id="KW-1133">Transmembrane helix</keyword>
<keyword evidence="1" id="KW-0472">Membrane</keyword>
<keyword evidence="1" id="KW-0812">Transmembrane</keyword>
<gene>
    <name evidence="2" type="ORF">POPTR_013G049200</name>
</gene>
<organism evidence="2 3">
    <name type="scientific">Populus trichocarpa</name>
    <name type="common">Western balsam poplar</name>
    <name type="synonym">Populus balsamifera subsp. trichocarpa</name>
    <dbReference type="NCBI Taxonomy" id="3694"/>
    <lineage>
        <taxon>Eukaryota</taxon>
        <taxon>Viridiplantae</taxon>
        <taxon>Streptophyta</taxon>
        <taxon>Embryophyta</taxon>
        <taxon>Tracheophyta</taxon>
        <taxon>Spermatophyta</taxon>
        <taxon>Magnoliopsida</taxon>
        <taxon>eudicotyledons</taxon>
        <taxon>Gunneridae</taxon>
        <taxon>Pentapetalae</taxon>
        <taxon>rosids</taxon>
        <taxon>fabids</taxon>
        <taxon>Malpighiales</taxon>
        <taxon>Salicaceae</taxon>
        <taxon>Saliceae</taxon>
        <taxon>Populus</taxon>
    </lineage>
</organism>
<proteinExistence type="predicted"/>
<evidence type="ECO:0000313" key="2">
    <source>
        <dbReference type="EMBL" id="PNT06764.1"/>
    </source>
</evidence>
<dbReference type="InParanoid" id="A0A2K1Y156"/>
<dbReference type="Proteomes" id="UP000006729">
    <property type="component" value="Chromosome 13"/>
</dbReference>
<sequence>MPNVCNFRKFSYFRVFYYIIFFLMYLEQILLLLRPVLQLCRHEELASLVFGMDHSLDLHQDCEIYDLFGE</sequence>
<accession>A0A2K1Y156</accession>
<name>A0A2K1Y156_POPTR</name>
<evidence type="ECO:0000256" key="1">
    <source>
        <dbReference type="SAM" id="Phobius"/>
    </source>
</evidence>